<dbReference type="OrthoDB" id="3775810at2"/>
<organism evidence="2 3">
    <name type="scientific">Virgibacillus pantothenticus</name>
    <dbReference type="NCBI Taxonomy" id="1473"/>
    <lineage>
        <taxon>Bacteria</taxon>
        <taxon>Bacillati</taxon>
        <taxon>Bacillota</taxon>
        <taxon>Bacilli</taxon>
        <taxon>Bacillales</taxon>
        <taxon>Bacillaceae</taxon>
        <taxon>Virgibacillus</taxon>
    </lineage>
</organism>
<proteinExistence type="predicted"/>
<dbReference type="InterPro" id="IPR025235">
    <property type="entry name" value="DUF4178"/>
</dbReference>
<sequence length="169" mass="19606">MSILGRLFGNKKETSKPIVERNMFNLQINDIVTFDLEDYKVVGKIDYDDHGFKWYIYQLEGTHKTLWLSVEMDDELNLGIYKKIKLPIQEPIPKKISYEGTTFYLDESGKARVIGAGRSENLTGLTCEYYDFYDDSDEKALSLEKWGNEIEVSIGYEIEEYELKIIASS</sequence>
<keyword evidence="3" id="KW-1185">Reference proteome</keyword>
<dbReference type="Pfam" id="PF13785">
    <property type="entry name" value="DUF4178"/>
    <property type="match status" value="1"/>
</dbReference>
<dbReference type="EMBL" id="LGTO01000002">
    <property type="protein sequence ID" value="KNE22413.1"/>
    <property type="molecule type" value="Genomic_DNA"/>
</dbReference>
<dbReference type="Proteomes" id="UP000036780">
    <property type="component" value="Unassembled WGS sequence"/>
</dbReference>
<feature type="domain" description="DUF4178" evidence="1">
    <location>
        <begin position="27"/>
        <end position="159"/>
    </location>
</feature>
<comment type="caution">
    <text evidence="2">The sequence shown here is derived from an EMBL/GenBank/DDBJ whole genome shotgun (WGS) entry which is preliminary data.</text>
</comment>
<accession>A0A0L0QW32</accession>
<dbReference type="AlphaFoldDB" id="A0A0L0QW32"/>
<evidence type="ECO:0000259" key="1">
    <source>
        <dbReference type="Pfam" id="PF13785"/>
    </source>
</evidence>
<evidence type="ECO:0000313" key="2">
    <source>
        <dbReference type="EMBL" id="KNE22413.1"/>
    </source>
</evidence>
<dbReference type="GeneID" id="66869302"/>
<gene>
    <name evidence="2" type="ORF">AFK71_01985</name>
</gene>
<protein>
    <recommendedName>
        <fullName evidence="1">DUF4178 domain-containing protein</fullName>
    </recommendedName>
</protein>
<dbReference type="RefSeq" id="WP_050349887.1">
    <property type="nucleotide sequence ID" value="NZ_BOSN01000003.1"/>
</dbReference>
<evidence type="ECO:0000313" key="3">
    <source>
        <dbReference type="Proteomes" id="UP000036780"/>
    </source>
</evidence>
<dbReference type="PATRIC" id="fig|1473.5.peg.3312"/>
<reference evidence="3" key="1">
    <citation type="submission" date="2015-07" db="EMBL/GenBank/DDBJ databases">
        <title>Fjat-10053 dsm26.</title>
        <authorList>
            <person name="Liu B."/>
            <person name="Wang J."/>
            <person name="Zhu Y."/>
            <person name="Liu G."/>
            <person name="Chen Q."/>
            <person name="Chen Z."/>
            <person name="Lan J."/>
            <person name="Che J."/>
            <person name="Ge C."/>
            <person name="Shi H."/>
            <person name="Pan Z."/>
            <person name="Liu X."/>
        </authorList>
    </citation>
    <scope>NUCLEOTIDE SEQUENCE [LARGE SCALE GENOMIC DNA]</scope>
    <source>
        <strain evidence="3">DSM 26</strain>
    </source>
</reference>
<name>A0A0L0QW32_VIRPA</name>